<keyword evidence="2" id="KW-0238">DNA-binding</keyword>
<evidence type="ECO:0000259" key="5">
    <source>
        <dbReference type="PROSITE" id="PS51078"/>
    </source>
</evidence>
<accession>A0A2S3WDC8</accession>
<dbReference type="GO" id="GO:0045892">
    <property type="term" value="P:negative regulation of DNA-templated transcription"/>
    <property type="evidence" value="ECO:0007669"/>
    <property type="project" value="TreeGrafter"/>
</dbReference>
<sequence>MSNVASTAESPYAGLFDRGLAVLELLASSAEGSSLTDISERLQIPRSATHRLLSTLCDTGYARQEHERGTYVLTSKLQALAFTHLAADGTIDAVQPVLNRLAAEVGELVRLSVVDEQRLTWVARAQGARSGLRYDPDMGMEARLSCSASGYAWLASMTDKQALALILRQGLGQVQNYGPSAPQTVEALLTNIQAAREQGYALAVQTFADWMSAIAVALHHPVTHEVIGVVSVAGPVFRLGEARLHQIAPALIAAVTDIQQLIPGSPALMSPGLTALSLTPEGQA</sequence>
<reference evidence="6 7" key="1">
    <citation type="submission" date="2016-08" db="EMBL/GenBank/DDBJ databases">
        <authorList>
            <person name="Seilhamer J.J."/>
        </authorList>
    </citation>
    <scope>NUCLEOTIDE SEQUENCE [LARGE SCALE GENOMIC DNA]</scope>
    <source>
        <strain evidence="6 7">KT-27</strain>
    </source>
</reference>
<proteinExistence type="predicted"/>
<dbReference type="GO" id="GO:0003700">
    <property type="term" value="F:DNA-binding transcription factor activity"/>
    <property type="evidence" value="ECO:0007669"/>
    <property type="project" value="TreeGrafter"/>
</dbReference>
<dbReference type="PROSITE" id="PS51077">
    <property type="entry name" value="HTH_ICLR"/>
    <property type="match status" value="1"/>
</dbReference>
<dbReference type="SUPFAM" id="SSF55781">
    <property type="entry name" value="GAF domain-like"/>
    <property type="match status" value="1"/>
</dbReference>
<evidence type="ECO:0008006" key="8">
    <source>
        <dbReference type="Google" id="ProtNLM"/>
    </source>
</evidence>
<organism evidence="6 7">
    <name type="scientific">Pseudomonas putida</name>
    <name type="common">Arthrobacter siderocapsulatus</name>
    <dbReference type="NCBI Taxonomy" id="303"/>
    <lineage>
        <taxon>Bacteria</taxon>
        <taxon>Pseudomonadati</taxon>
        <taxon>Pseudomonadota</taxon>
        <taxon>Gammaproteobacteria</taxon>
        <taxon>Pseudomonadales</taxon>
        <taxon>Pseudomonadaceae</taxon>
        <taxon>Pseudomonas</taxon>
    </lineage>
</organism>
<dbReference type="SUPFAM" id="SSF46785">
    <property type="entry name" value="Winged helix' DNA-binding domain"/>
    <property type="match status" value="1"/>
</dbReference>
<dbReference type="Pfam" id="PF01614">
    <property type="entry name" value="IclR_C"/>
    <property type="match status" value="1"/>
</dbReference>
<dbReference type="GO" id="GO:0003677">
    <property type="term" value="F:DNA binding"/>
    <property type="evidence" value="ECO:0007669"/>
    <property type="project" value="UniProtKB-KW"/>
</dbReference>
<evidence type="ECO:0000256" key="3">
    <source>
        <dbReference type="ARBA" id="ARBA00023163"/>
    </source>
</evidence>
<dbReference type="Gene3D" id="3.30.450.40">
    <property type="match status" value="1"/>
</dbReference>
<dbReference type="PANTHER" id="PTHR30136:SF35">
    <property type="entry name" value="HTH-TYPE TRANSCRIPTIONAL REGULATOR RV1719"/>
    <property type="match status" value="1"/>
</dbReference>
<dbReference type="AlphaFoldDB" id="A0A2S3WDC8"/>
<evidence type="ECO:0000256" key="1">
    <source>
        <dbReference type="ARBA" id="ARBA00023015"/>
    </source>
</evidence>
<keyword evidence="3" id="KW-0804">Transcription</keyword>
<dbReference type="Proteomes" id="UP000237194">
    <property type="component" value="Unassembled WGS sequence"/>
</dbReference>
<protein>
    <recommendedName>
        <fullName evidence="8">IclR family transcriptional regulator</fullName>
    </recommendedName>
</protein>
<dbReference type="InterPro" id="IPR050707">
    <property type="entry name" value="HTH_MetabolicPath_Reg"/>
</dbReference>
<feature type="domain" description="IclR-ED" evidence="5">
    <location>
        <begin position="76"/>
        <end position="264"/>
    </location>
</feature>
<dbReference type="FunFam" id="1.10.10.10:FF:000056">
    <property type="entry name" value="IclR family transcriptional regulator"/>
    <property type="match status" value="1"/>
</dbReference>
<dbReference type="InterPro" id="IPR005471">
    <property type="entry name" value="Tscrpt_reg_IclR_N"/>
</dbReference>
<evidence type="ECO:0000259" key="4">
    <source>
        <dbReference type="PROSITE" id="PS51077"/>
    </source>
</evidence>
<dbReference type="RefSeq" id="WP_103437020.1">
    <property type="nucleotide sequence ID" value="NZ_MIND01000018.1"/>
</dbReference>
<dbReference type="Gene3D" id="1.10.10.10">
    <property type="entry name" value="Winged helix-like DNA-binding domain superfamily/Winged helix DNA-binding domain"/>
    <property type="match status" value="1"/>
</dbReference>
<dbReference type="SMART" id="SM00346">
    <property type="entry name" value="HTH_ICLR"/>
    <property type="match status" value="1"/>
</dbReference>
<name>A0A2S3WDC8_PSEPU</name>
<dbReference type="PROSITE" id="PS51078">
    <property type="entry name" value="ICLR_ED"/>
    <property type="match status" value="1"/>
</dbReference>
<dbReference type="EMBL" id="MIND01000018">
    <property type="protein sequence ID" value="POF88919.1"/>
    <property type="molecule type" value="Genomic_DNA"/>
</dbReference>
<evidence type="ECO:0000313" key="6">
    <source>
        <dbReference type="EMBL" id="POF88919.1"/>
    </source>
</evidence>
<gene>
    <name evidence="6" type="ORF">BGP80_13470</name>
</gene>
<dbReference type="InterPro" id="IPR014757">
    <property type="entry name" value="Tscrpt_reg_IclR_C"/>
</dbReference>
<keyword evidence="1" id="KW-0805">Transcription regulation</keyword>
<dbReference type="InterPro" id="IPR036390">
    <property type="entry name" value="WH_DNA-bd_sf"/>
</dbReference>
<evidence type="ECO:0000256" key="2">
    <source>
        <dbReference type="ARBA" id="ARBA00023125"/>
    </source>
</evidence>
<dbReference type="Pfam" id="PF09339">
    <property type="entry name" value="HTH_IclR"/>
    <property type="match status" value="1"/>
</dbReference>
<dbReference type="InterPro" id="IPR029016">
    <property type="entry name" value="GAF-like_dom_sf"/>
</dbReference>
<reference evidence="6 7" key="2">
    <citation type="submission" date="2018-03" db="EMBL/GenBank/DDBJ databases">
        <title>Draft genome of Pseudomonas putida strain KT-27.</title>
        <authorList>
            <person name="Yoshizawa S."/>
            <person name="Khan N.H."/>
            <person name="Nishimura M."/>
            <person name="Chiura H.X."/>
            <person name="Ogura Y."/>
            <person name="Hayashi T."/>
            <person name="Kogure K."/>
        </authorList>
    </citation>
    <scope>NUCLEOTIDE SEQUENCE [LARGE SCALE GENOMIC DNA]</scope>
    <source>
        <strain evidence="6 7">KT-27</strain>
    </source>
</reference>
<dbReference type="PANTHER" id="PTHR30136">
    <property type="entry name" value="HELIX-TURN-HELIX TRANSCRIPTIONAL REGULATOR, ICLR FAMILY"/>
    <property type="match status" value="1"/>
</dbReference>
<dbReference type="InterPro" id="IPR036388">
    <property type="entry name" value="WH-like_DNA-bd_sf"/>
</dbReference>
<comment type="caution">
    <text evidence="6">The sequence shown here is derived from an EMBL/GenBank/DDBJ whole genome shotgun (WGS) entry which is preliminary data.</text>
</comment>
<feature type="domain" description="HTH iclR-type" evidence="4">
    <location>
        <begin position="13"/>
        <end position="75"/>
    </location>
</feature>
<evidence type="ECO:0000313" key="7">
    <source>
        <dbReference type="Proteomes" id="UP000237194"/>
    </source>
</evidence>